<evidence type="ECO:0000313" key="4">
    <source>
        <dbReference type="Proteomes" id="UP000774617"/>
    </source>
</evidence>
<feature type="region of interest" description="Disordered" evidence="1">
    <location>
        <begin position="418"/>
        <end position="483"/>
    </location>
</feature>
<protein>
    <submittedName>
        <fullName evidence="3">Uncharacterized protein</fullName>
    </submittedName>
</protein>
<keyword evidence="4" id="KW-1185">Reference proteome</keyword>
<dbReference type="Proteomes" id="UP000774617">
    <property type="component" value="Unassembled WGS sequence"/>
</dbReference>
<proteinExistence type="predicted"/>
<feature type="compositionally biased region" description="Low complexity" evidence="1">
    <location>
        <begin position="463"/>
        <end position="474"/>
    </location>
</feature>
<feature type="compositionally biased region" description="Low complexity" evidence="1">
    <location>
        <begin position="424"/>
        <end position="454"/>
    </location>
</feature>
<dbReference type="EMBL" id="JAGTJR010000007">
    <property type="protein sequence ID" value="KAH7057405.1"/>
    <property type="molecule type" value="Genomic_DNA"/>
</dbReference>
<evidence type="ECO:0000256" key="1">
    <source>
        <dbReference type="SAM" id="MobiDB-lite"/>
    </source>
</evidence>
<feature type="signal peptide" evidence="2">
    <location>
        <begin position="1"/>
        <end position="19"/>
    </location>
</feature>
<reference evidence="3 4" key="1">
    <citation type="journal article" date="2021" name="Nat. Commun.">
        <title>Genetic determinants of endophytism in the Arabidopsis root mycobiome.</title>
        <authorList>
            <person name="Mesny F."/>
            <person name="Miyauchi S."/>
            <person name="Thiergart T."/>
            <person name="Pickel B."/>
            <person name="Atanasova L."/>
            <person name="Karlsson M."/>
            <person name="Huettel B."/>
            <person name="Barry K.W."/>
            <person name="Haridas S."/>
            <person name="Chen C."/>
            <person name="Bauer D."/>
            <person name="Andreopoulos W."/>
            <person name="Pangilinan J."/>
            <person name="LaButti K."/>
            <person name="Riley R."/>
            <person name="Lipzen A."/>
            <person name="Clum A."/>
            <person name="Drula E."/>
            <person name="Henrissat B."/>
            <person name="Kohler A."/>
            <person name="Grigoriev I.V."/>
            <person name="Martin F.M."/>
            <person name="Hacquard S."/>
        </authorList>
    </citation>
    <scope>NUCLEOTIDE SEQUENCE [LARGE SCALE GENOMIC DNA]</scope>
    <source>
        <strain evidence="3 4">MPI-SDFR-AT-0080</strain>
    </source>
</reference>
<evidence type="ECO:0000256" key="2">
    <source>
        <dbReference type="SAM" id="SignalP"/>
    </source>
</evidence>
<comment type="caution">
    <text evidence="3">The sequence shown here is derived from an EMBL/GenBank/DDBJ whole genome shotgun (WGS) entry which is preliminary data.</text>
</comment>
<gene>
    <name evidence="3" type="ORF">B0J12DRAFT_738184</name>
</gene>
<feature type="region of interest" description="Disordered" evidence="1">
    <location>
        <begin position="376"/>
        <end position="399"/>
    </location>
</feature>
<feature type="chain" id="PRO_5045749715" evidence="2">
    <location>
        <begin position="20"/>
        <end position="596"/>
    </location>
</feature>
<organism evidence="3 4">
    <name type="scientific">Macrophomina phaseolina</name>
    <dbReference type="NCBI Taxonomy" id="35725"/>
    <lineage>
        <taxon>Eukaryota</taxon>
        <taxon>Fungi</taxon>
        <taxon>Dikarya</taxon>
        <taxon>Ascomycota</taxon>
        <taxon>Pezizomycotina</taxon>
        <taxon>Dothideomycetes</taxon>
        <taxon>Dothideomycetes incertae sedis</taxon>
        <taxon>Botryosphaeriales</taxon>
        <taxon>Botryosphaeriaceae</taxon>
        <taxon>Macrophomina</taxon>
    </lineage>
</organism>
<accession>A0ABQ8GK68</accession>
<sequence length="596" mass="61560">MRSLKPVLLWGMLMQRITGAPTRPKDQDDSPAVVLPRQFIADSFQIGCPVVTDFVAQLPPEVQAAARSLNGLINDVVFADPSFFICGNLLSIYLGCGPDFPDPRPTPPCSSTPVVSSLVYSTVDSSAFVPTVPTAVTSSSPVWQPSTLPSRVVSSISTAVDSVSTQLYGTTSKSTQEALSTSSFVLASSANTNQVLPSSSTSPITPCENSKTPTYSQVSPSITLPLSSASSNSGSYTPPPSRITDSIPELRSSTFSDVRSSTSPAQTLLTTISTSAASSIPLTFASYSEPPDTIFSSLQTISRFSSTPVVSPSTSPASPETLLSSSKSSVFVSTLSSTTSVTQYVTSLPTKIFISSTTPSFSIPCTEDLPYSSSYTTPTLYPQPSTTSTLTPIPSSNAQGSSSLIIVTSPSATRTLTSTVTPFSTGPVSTSPGISSTPSSSPWTPLSSLTSTRPAPVPPTSPTSPSTRPATPTSTAPPCPSGCPLDPSLLPALPSLPSSPGDLQSPITSGVIYQQTFTYSFYASTVVSVDGRILDPRARILVGLLPGGVVAALLCDGLHIGASTVVPYPPAWVVAVEALGILLPSEIGGDGLYVAN</sequence>
<feature type="compositionally biased region" description="Low complexity" evidence="1">
    <location>
        <begin position="376"/>
        <end position="396"/>
    </location>
</feature>
<feature type="compositionally biased region" description="Low complexity" evidence="1">
    <location>
        <begin position="219"/>
        <end position="236"/>
    </location>
</feature>
<evidence type="ECO:0000313" key="3">
    <source>
        <dbReference type="EMBL" id="KAH7057405.1"/>
    </source>
</evidence>
<feature type="compositionally biased region" description="Polar residues" evidence="1">
    <location>
        <begin position="193"/>
        <end position="218"/>
    </location>
</feature>
<name>A0ABQ8GK68_9PEZI</name>
<keyword evidence="2" id="KW-0732">Signal</keyword>
<feature type="region of interest" description="Disordered" evidence="1">
    <location>
        <begin position="193"/>
        <end position="247"/>
    </location>
</feature>